<comment type="caution">
    <text evidence="3">The sequence shown here is derived from an EMBL/GenBank/DDBJ whole genome shotgun (WGS) entry which is preliminary data.</text>
</comment>
<dbReference type="EMBL" id="MHOO01000011">
    <property type="protein sequence ID" value="OGZ63818.1"/>
    <property type="molecule type" value="Genomic_DNA"/>
</dbReference>
<dbReference type="AlphaFoldDB" id="A0A1G2HPK8"/>
<dbReference type="InterPro" id="IPR013154">
    <property type="entry name" value="ADH-like_N"/>
</dbReference>
<dbReference type="SUPFAM" id="SSF50129">
    <property type="entry name" value="GroES-like"/>
    <property type="match status" value="1"/>
</dbReference>
<dbReference type="InterPro" id="IPR011032">
    <property type="entry name" value="GroES-like_sf"/>
</dbReference>
<dbReference type="SUPFAM" id="SSF51735">
    <property type="entry name" value="NAD(P)-binding Rossmann-fold domains"/>
    <property type="match status" value="1"/>
</dbReference>
<organism evidence="3 4">
    <name type="scientific">Candidatus Staskawiczbacteria bacterium RIFCSPHIGHO2_01_FULL_39_25</name>
    <dbReference type="NCBI Taxonomy" id="1802202"/>
    <lineage>
        <taxon>Bacteria</taxon>
        <taxon>Candidatus Staskawicziibacteriota</taxon>
    </lineage>
</organism>
<accession>A0A1G2HPK8</accession>
<dbReference type="InterPro" id="IPR002364">
    <property type="entry name" value="Quin_OxRdtase/zeta-crystal_CS"/>
</dbReference>
<proteinExistence type="predicted"/>
<reference evidence="3 4" key="1">
    <citation type="journal article" date="2016" name="Nat. Commun.">
        <title>Thousands of microbial genomes shed light on interconnected biogeochemical processes in an aquifer system.</title>
        <authorList>
            <person name="Anantharaman K."/>
            <person name="Brown C.T."/>
            <person name="Hug L.A."/>
            <person name="Sharon I."/>
            <person name="Castelle C.J."/>
            <person name="Probst A.J."/>
            <person name="Thomas B.C."/>
            <person name="Singh A."/>
            <person name="Wilkins M.J."/>
            <person name="Karaoz U."/>
            <person name="Brodie E.L."/>
            <person name="Williams K.H."/>
            <person name="Hubbard S.S."/>
            <person name="Banfield J.F."/>
        </authorList>
    </citation>
    <scope>NUCLEOTIDE SEQUENCE [LARGE SCALE GENOMIC DNA]</scope>
</reference>
<protein>
    <recommendedName>
        <fullName evidence="2">Enoyl reductase (ER) domain-containing protein</fullName>
    </recommendedName>
</protein>
<keyword evidence="1" id="KW-0560">Oxidoreductase</keyword>
<dbReference type="SMART" id="SM00829">
    <property type="entry name" value="PKS_ER"/>
    <property type="match status" value="1"/>
</dbReference>
<evidence type="ECO:0000259" key="2">
    <source>
        <dbReference type="SMART" id="SM00829"/>
    </source>
</evidence>
<dbReference type="InterPro" id="IPR036291">
    <property type="entry name" value="NAD(P)-bd_dom_sf"/>
</dbReference>
<dbReference type="Pfam" id="PF13602">
    <property type="entry name" value="ADH_zinc_N_2"/>
    <property type="match status" value="1"/>
</dbReference>
<dbReference type="PANTHER" id="PTHR11695">
    <property type="entry name" value="ALCOHOL DEHYDROGENASE RELATED"/>
    <property type="match status" value="1"/>
</dbReference>
<dbReference type="PROSITE" id="PS01162">
    <property type="entry name" value="QOR_ZETA_CRYSTAL"/>
    <property type="match status" value="1"/>
</dbReference>
<dbReference type="Pfam" id="PF08240">
    <property type="entry name" value="ADH_N"/>
    <property type="match status" value="1"/>
</dbReference>
<dbReference type="Gene3D" id="3.90.180.10">
    <property type="entry name" value="Medium-chain alcohol dehydrogenases, catalytic domain"/>
    <property type="match status" value="1"/>
</dbReference>
<dbReference type="GO" id="GO:0016491">
    <property type="term" value="F:oxidoreductase activity"/>
    <property type="evidence" value="ECO:0007669"/>
    <property type="project" value="UniProtKB-KW"/>
</dbReference>
<feature type="domain" description="Enoyl reductase (ER)" evidence="2">
    <location>
        <begin position="10"/>
        <end position="305"/>
    </location>
</feature>
<evidence type="ECO:0000313" key="4">
    <source>
        <dbReference type="Proteomes" id="UP000176855"/>
    </source>
</evidence>
<dbReference type="Proteomes" id="UP000176855">
    <property type="component" value="Unassembled WGS sequence"/>
</dbReference>
<dbReference type="Gene3D" id="3.40.50.720">
    <property type="entry name" value="NAD(P)-binding Rossmann-like Domain"/>
    <property type="match status" value="1"/>
</dbReference>
<dbReference type="GO" id="GO:0008270">
    <property type="term" value="F:zinc ion binding"/>
    <property type="evidence" value="ECO:0007669"/>
    <property type="project" value="InterPro"/>
</dbReference>
<dbReference type="InterPro" id="IPR050700">
    <property type="entry name" value="YIM1/Zinc_Alcohol_DH_Fams"/>
</dbReference>
<dbReference type="CDD" id="cd05289">
    <property type="entry name" value="MDR_like_2"/>
    <property type="match status" value="1"/>
</dbReference>
<evidence type="ECO:0000256" key="1">
    <source>
        <dbReference type="ARBA" id="ARBA00023002"/>
    </source>
</evidence>
<evidence type="ECO:0000313" key="3">
    <source>
        <dbReference type="EMBL" id="OGZ63818.1"/>
    </source>
</evidence>
<sequence length="308" mass="32762">MKAVQITRHGHVDAVKIVDIEKPKAGKGNVLIKVYASCINPIDIKIREGAVPNIAFPFTLGSDVAGVVTEIGEGVESIAIGNKVYGQAIALAGASGAFAEFASVPAGMLAKMPKNLDFNHAGAAVLTGTSAVQALLEHIKLQPGQKILIHGAAGGIGTIAIQIAKHIGAYIATTATGEGIDYVKKLGASEVIDYKHQAFDEMLQGYDAVFDTVGGQTYEKSFKILKRGGIIVSMVAAQNQKLADEHGVSAISQWTKVTTRNLNMLTKFIEDSIVRVHIDKIYSFDRIKEAFEEQESGNVNGKIVIAIH</sequence>
<dbReference type="PANTHER" id="PTHR11695:SF294">
    <property type="entry name" value="RETICULON-4-INTERACTING PROTEIN 1, MITOCHONDRIAL"/>
    <property type="match status" value="1"/>
</dbReference>
<dbReference type="InterPro" id="IPR020843">
    <property type="entry name" value="ER"/>
</dbReference>
<gene>
    <name evidence="3" type="ORF">A2730_00835</name>
</gene>
<dbReference type="STRING" id="1802202.A2730_00835"/>
<name>A0A1G2HPK8_9BACT</name>